<sequence length="89" mass="10364">MADQDKFDPTHVFTHAYARRAALSNYLTAKLGLREDQFQIEEVANALRLQLKNTNKTITEKHKEEIYKVFDEEEQKKKSGIAKKLPVED</sequence>
<keyword evidence="2" id="KW-1185">Reference proteome</keyword>
<reference evidence="1 2" key="1">
    <citation type="submission" date="2023-01" db="EMBL/GenBank/DDBJ databases">
        <title>Analysis of 21 Apiospora genomes using comparative genomics revels a genus with tremendous synthesis potential of carbohydrate active enzymes and secondary metabolites.</title>
        <authorList>
            <person name="Sorensen T."/>
        </authorList>
    </citation>
    <scope>NUCLEOTIDE SEQUENCE [LARGE SCALE GENOMIC DNA]</scope>
    <source>
        <strain evidence="1 2">CBS 33761</strain>
    </source>
</reference>
<gene>
    <name evidence="1" type="ORF">PG993_008258</name>
</gene>
<dbReference type="EMBL" id="JAQQWK010000006">
    <property type="protein sequence ID" value="KAK8039847.1"/>
    <property type="molecule type" value="Genomic_DNA"/>
</dbReference>
<evidence type="ECO:0000313" key="2">
    <source>
        <dbReference type="Proteomes" id="UP001444661"/>
    </source>
</evidence>
<dbReference type="Proteomes" id="UP001444661">
    <property type="component" value="Unassembled WGS sequence"/>
</dbReference>
<evidence type="ECO:0000313" key="1">
    <source>
        <dbReference type="EMBL" id="KAK8039847.1"/>
    </source>
</evidence>
<comment type="caution">
    <text evidence="1">The sequence shown here is derived from an EMBL/GenBank/DDBJ whole genome shotgun (WGS) entry which is preliminary data.</text>
</comment>
<name>A0ABR1T068_9PEZI</name>
<organism evidence="1 2">
    <name type="scientific">Apiospora rasikravindrae</name>
    <dbReference type="NCBI Taxonomy" id="990691"/>
    <lineage>
        <taxon>Eukaryota</taxon>
        <taxon>Fungi</taxon>
        <taxon>Dikarya</taxon>
        <taxon>Ascomycota</taxon>
        <taxon>Pezizomycotina</taxon>
        <taxon>Sordariomycetes</taxon>
        <taxon>Xylariomycetidae</taxon>
        <taxon>Amphisphaeriales</taxon>
        <taxon>Apiosporaceae</taxon>
        <taxon>Apiospora</taxon>
    </lineage>
</organism>
<proteinExistence type="predicted"/>
<protein>
    <submittedName>
        <fullName evidence="1">Uncharacterized protein</fullName>
    </submittedName>
</protein>
<accession>A0ABR1T068</accession>